<accession>A0A6V8L734</accession>
<reference evidence="4 5" key="1">
    <citation type="submission" date="2020-03" db="EMBL/GenBank/DDBJ databases">
        <title>Whole genome shotgun sequence of Phytohabitans rumicis NBRC 108638.</title>
        <authorList>
            <person name="Komaki H."/>
            <person name="Tamura T."/>
        </authorList>
    </citation>
    <scope>NUCLEOTIDE SEQUENCE [LARGE SCALE GENOMIC DNA]</scope>
    <source>
        <strain evidence="4 5">NBRC 108638</strain>
    </source>
</reference>
<dbReference type="Proteomes" id="UP000482960">
    <property type="component" value="Unassembled WGS sequence"/>
</dbReference>
<dbReference type="NCBIfam" id="TIGR03943">
    <property type="entry name" value="TIGR03943 family putative permease subunit"/>
    <property type="match status" value="1"/>
</dbReference>
<dbReference type="Pfam" id="PF21537">
    <property type="entry name" value="DUF1980_C"/>
    <property type="match status" value="1"/>
</dbReference>
<dbReference type="InterPro" id="IPR048493">
    <property type="entry name" value="DUF1980_N"/>
</dbReference>
<organism evidence="4 5">
    <name type="scientific">Phytohabitans rumicis</name>
    <dbReference type="NCBI Taxonomy" id="1076125"/>
    <lineage>
        <taxon>Bacteria</taxon>
        <taxon>Bacillati</taxon>
        <taxon>Actinomycetota</taxon>
        <taxon>Actinomycetes</taxon>
        <taxon>Micromonosporales</taxon>
        <taxon>Micromonosporaceae</taxon>
    </lineage>
</organism>
<dbReference type="AlphaFoldDB" id="A0A6V8L734"/>
<dbReference type="EMBL" id="BLPG01000001">
    <property type="protein sequence ID" value="GFJ92074.1"/>
    <property type="molecule type" value="Genomic_DNA"/>
</dbReference>
<feature type="transmembrane region" description="Helical" evidence="1">
    <location>
        <begin position="81"/>
        <end position="100"/>
    </location>
</feature>
<evidence type="ECO:0000313" key="5">
    <source>
        <dbReference type="Proteomes" id="UP000482960"/>
    </source>
</evidence>
<evidence type="ECO:0000256" key="1">
    <source>
        <dbReference type="SAM" id="Phobius"/>
    </source>
</evidence>
<feature type="transmembrane region" description="Helical" evidence="1">
    <location>
        <begin position="36"/>
        <end position="58"/>
    </location>
</feature>
<feature type="domain" description="DUF1980" evidence="2">
    <location>
        <begin position="6"/>
        <end position="109"/>
    </location>
</feature>
<name>A0A6V8L734_9ACTN</name>
<keyword evidence="1" id="KW-0812">Transmembrane</keyword>
<proteinExistence type="predicted"/>
<evidence type="ECO:0000313" key="4">
    <source>
        <dbReference type="EMBL" id="GFJ92074.1"/>
    </source>
</evidence>
<gene>
    <name evidence="4" type="primary">ycgQ</name>
    <name evidence="4" type="ORF">Prum_057160</name>
</gene>
<keyword evidence="1" id="KW-0472">Membrane</keyword>
<dbReference type="InterPro" id="IPR052955">
    <property type="entry name" value="UPF0703_membrane_permease"/>
</dbReference>
<dbReference type="PANTHER" id="PTHR40047">
    <property type="entry name" value="UPF0703 PROTEIN YCGQ"/>
    <property type="match status" value="1"/>
</dbReference>
<dbReference type="InterPro" id="IPR048447">
    <property type="entry name" value="DUF1980_C"/>
</dbReference>
<comment type="caution">
    <text evidence="4">The sequence shown here is derived from an EMBL/GenBank/DDBJ whole genome shotgun (WGS) entry which is preliminary data.</text>
</comment>
<protein>
    <submittedName>
        <fullName evidence="4">Membrane protein</fullName>
    </submittedName>
</protein>
<evidence type="ECO:0000259" key="2">
    <source>
        <dbReference type="Pfam" id="PF09323"/>
    </source>
</evidence>
<dbReference type="InterPro" id="IPR015402">
    <property type="entry name" value="DUF1980"/>
</dbReference>
<keyword evidence="1" id="KW-1133">Transmembrane helix</keyword>
<dbReference type="RefSeq" id="WP_173079027.1">
    <property type="nucleotide sequence ID" value="NZ_BAABJB010000023.1"/>
</dbReference>
<sequence>MNRQAQAVVMLLLGGAVVRASVTDMYLRYVKESLQPFLIAAGIVLIAAAVMTLFYEVLRPSAKDDHDHDHGDGKPHREPRVGWLLILPVLGLLLVAPPALGSYAAGQAGTALSGQQASSDYPPLPAGDPAKISVLDYASRAVFDKGVSLGDRTVQLTGFIAKGPNGEPILARIILSCCAADGRPIKLGMSGNAPTDLAADTWVEVVGRYTDKVAADPVNDETIPYIEVETWTEIDPPKQQYE</sequence>
<dbReference type="Pfam" id="PF09323">
    <property type="entry name" value="DUF1980"/>
    <property type="match status" value="1"/>
</dbReference>
<feature type="domain" description="DUF1980" evidence="3">
    <location>
        <begin position="151"/>
        <end position="241"/>
    </location>
</feature>
<reference evidence="4 5" key="2">
    <citation type="submission" date="2020-03" db="EMBL/GenBank/DDBJ databases">
        <authorList>
            <person name="Ichikawa N."/>
            <person name="Kimura A."/>
            <person name="Kitahashi Y."/>
            <person name="Uohara A."/>
        </authorList>
    </citation>
    <scope>NUCLEOTIDE SEQUENCE [LARGE SCALE GENOMIC DNA]</scope>
    <source>
        <strain evidence="4 5">NBRC 108638</strain>
    </source>
</reference>
<evidence type="ECO:0000259" key="3">
    <source>
        <dbReference type="Pfam" id="PF21537"/>
    </source>
</evidence>
<dbReference type="PANTHER" id="PTHR40047:SF1">
    <property type="entry name" value="UPF0703 PROTEIN YCGQ"/>
    <property type="match status" value="1"/>
</dbReference>
<keyword evidence="5" id="KW-1185">Reference proteome</keyword>